<evidence type="ECO:0000256" key="5">
    <source>
        <dbReference type="ARBA" id="ARBA00023242"/>
    </source>
</evidence>
<feature type="domain" description="ORC6 second cyclin-like" evidence="8">
    <location>
        <begin position="98"/>
        <end position="182"/>
    </location>
</feature>
<evidence type="ECO:0000256" key="6">
    <source>
        <dbReference type="SAM" id="MobiDB-lite"/>
    </source>
</evidence>
<feature type="compositionally biased region" description="Basic and acidic residues" evidence="6">
    <location>
        <begin position="204"/>
        <end position="219"/>
    </location>
</feature>
<evidence type="ECO:0000313" key="10">
    <source>
        <dbReference type="Proteomes" id="UP001164746"/>
    </source>
</evidence>
<dbReference type="InterPro" id="IPR054113">
    <property type="entry name" value="ORC6_cyclin-like_2nd"/>
</dbReference>
<evidence type="ECO:0000256" key="2">
    <source>
        <dbReference type="ARBA" id="ARBA00010840"/>
    </source>
</evidence>
<feature type="domain" description="ORC6 first cyclin-like" evidence="7">
    <location>
        <begin position="12"/>
        <end position="94"/>
    </location>
</feature>
<sequence>MCDLQTFSQKIGVTSPRVIRKAKEYSQLVDIRSSNASLAALKLTGACKTLACIDLAASMLNHYVDKASVVRVSGTTKQQYLVCLKTIESILEVQRVTTVRDLAVQFGCPGVVDLAQRILQKYSASKQVGGDDMDFNTSLFQGAALCAACRKQKMKVDRGKFKELCAVKRSCFDTLTTEMEKIADSLEGEKKSTTKKRGSTLLDEIERQAQDMPEKKPRADDEEEEVERRIDFEEWKRKILENAAKANS</sequence>
<keyword evidence="5" id="KW-0539">Nucleus</keyword>
<keyword evidence="4" id="KW-0238">DNA-binding</keyword>
<feature type="region of interest" description="Disordered" evidence="6">
    <location>
        <begin position="186"/>
        <end position="227"/>
    </location>
</feature>
<dbReference type="CDD" id="cd11583">
    <property type="entry name" value="Orc6_mid"/>
    <property type="match status" value="1"/>
</dbReference>
<gene>
    <name evidence="9" type="ORF">MAR_025561</name>
</gene>
<keyword evidence="10" id="KW-1185">Reference proteome</keyword>
<evidence type="ECO:0000313" key="9">
    <source>
        <dbReference type="EMBL" id="WAR11381.1"/>
    </source>
</evidence>
<dbReference type="InterPro" id="IPR008721">
    <property type="entry name" value="ORC6_cyclin_first"/>
</dbReference>
<evidence type="ECO:0000259" key="7">
    <source>
        <dbReference type="Pfam" id="PF05460"/>
    </source>
</evidence>
<dbReference type="PANTHER" id="PTHR13394:SF0">
    <property type="entry name" value="ORIGIN RECOGNITION COMPLEX SUBUNIT 6"/>
    <property type="match status" value="1"/>
</dbReference>
<evidence type="ECO:0000256" key="1">
    <source>
        <dbReference type="ARBA" id="ARBA00004123"/>
    </source>
</evidence>
<evidence type="ECO:0000256" key="4">
    <source>
        <dbReference type="ARBA" id="ARBA00023125"/>
    </source>
</evidence>
<organism evidence="9 10">
    <name type="scientific">Mya arenaria</name>
    <name type="common">Soft-shell clam</name>
    <dbReference type="NCBI Taxonomy" id="6604"/>
    <lineage>
        <taxon>Eukaryota</taxon>
        <taxon>Metazoa</taxon>
        <taxon>Spiralia</taxon>
        <taxon>Lophotrochozoa</taxon>
        <taxon>Mollusca</taxon>
        <taxon>Bivalvia</taxon>
        <taxon>Autobranchia</taxon>
        <taxon>Heteroconchia</taxon>
        <taxon>Euheterodonta</taxon>
        <taxon>Imparidentia</taxon>
        <taxon>Neoheterodontei</taxon>
        <taxon>Myida</taxon>
        <taxon>Myoidea</taxon>
        <taxon>Myidae</taxon>
        <taxon>Mya</taxon>
    </lineage>
</organism>
<dbReference type="PANTHER" id="PTHR13394">
    <property type="entry name" value="ORIGIN RECOGNITION COMPLEX SUBUNIT 6"/>
    <property type="match status" value="1"/>
</dbReference>
<name>A0ABY7EW17_MYAAR</name>
<dbReference type="InterPro" id="IPR020529">
    <property type="entry name" value="ORC6_met/pln"/>
</dbReference>
<dbReference type="Proteomes" id="UP001164746">
    <property type="component" value="Chromosome 8"/>
</dbReference>
<evidence type="ECO:0000259" key="8">
    <source>
        <dbReference type="Pfam" id="PF21913"/>
    </source>
</evidence>
<reference evidence="9" key="1">
    <citation type="submission" date="2022-11" db="EMBL/GenBank/DDBJ databases">
        <title>Centuries of genome instability and evolution in soft-shell clam transmissible cancer (bioRxiv).</title>
        <authorList>
            <person name="Hart S.F.M."/>
            <person name="Yonemitsu M.A."/>
            <person name="Giersch R.M."/>
            <person name="Beal B.F."/>
            <person name="Arriagada G."/>
            <person name="Davis B.W."/>
            <person name="Ostrander E.A."/>
            <person name="Goff S.P."/>
            <person name="Metzger M.J."/>
        </authorList>
    </citation>
    <scope>NUCLEOTIDE SEQUENCE</scope>
    <source>
        <strain evidence="9">MELC-2E11</strain>
        <tissue evidence="9">Siphon/mantle</tissue>
    </source>
</reference>
<dbReference type="Pfam" id="PF21913">
    <property type="entry name" value="ORC6_2nd"/>
    <property type="match status" value="1"/>
</dbReference>
<evidence type="ECO:0000256" key="3">
    <source>
        <dbReference type="ARBA" id="ARBA00022705"/>
    </source>
</evidence>
<comment type="similarity">
    <text evidence="2">Belongs to the ORC6 family.</text>
</comment>
<comment type="subcellular location">
    <subcellularLocation>
        <location evidence="1">Nucleus</location>
    </subcellularLocation>
</comment>
<dbReference type="EMBL" id="CP111019">
    <property type="protein sequence ID" value="WAR11381.1"/>
    <property type="molecule type" value="Genomic_DNA"/>
</dbReference>
<keyword evidence="3" id="KW-0235">DNA replication</keyword>
<proteinExistence type="inferred from homology"/>
<protein>
    <submittedName>
        <fullName evidence="9">ORC6-like protein</fullName>
    </submittedName>
</protein>
<dbReference type="Gene3D" id="1.10.472.10">
    <property type="entry name" value="Cyclin-like"/>
    <property type="match status" value="1"/>
</dbReference>
<dbReference type="Pfam" id="PF05460">
    <property type="entry name" value="ORC6"/>
    <property type="match status" value="1"/>
</dbReference>
<accession>A0ABY7EW17</accession>